<protein>
    <submittedName>
        <fullName evidence="1">Uncharacterized protein</fullName>
    </submittedName>
</protein>
<keyword evidence="2" id="KW-1185">Reference proteome</keyword>
<sequence length="147" mass="15380">MRTFPAGAMAHDGRMKRIGSIVKNSMFSWRGAVAGVAGSLLLIANASADEACGLCAKQIVTNSELATCFLDQYDQIAKSGNGAVVVDLSGCASRGVVEALPSPNKGPAEPDVQFMISRLQLQCLKKKLEAPGIVLDPSAVIELDSCQ</sequence>
<comment type="caution">
    <text evidence="1">The sequence shown here is derived from an EMBL/GenBank/DDBJ whole genome shotgun (WGS) entry which is preliminary data.</text>
</comment>
<organism evidence="1 2">
    <name type="scientific">Mesorhizobium sangaii</name>
    <dbReference type="NCBI Taxonomy" id="505389"/>
    <lineage>
        <taxon>Bacteria</taxon>
        <taxon>Pseudomonadati</taxon>
        <taxon>Pseudomonadota</taxon>
        <taxon>Alphaproteobacteria</taxon>
        <taxon>Hyphomicrobiales</taxon>
        <taxon>Phyllobacteriaceae</taxon>
        <taxon>Mesorhizobium</taxon>
    </lineage>
</organism>
<dbReference type="Proteomes" id="UP000556329">
    <property type="component" value="Unassembled WGS sequence"/>
</dbReference>
<dbReference type="AlphaFoldDB" id="A0A841PXJ9"/>
<dbReference type="EMBL" id="JACHEF010000007">
    <property type="protein sequence ID" value="MBB6413315.1"/>
    <property type="molecule type" value="Genomic_DNA"/>
</dbReference>
<name>A0A841PXJ9_9HYPH</name>
<reference evidence="1 2" key="1">
    <citation type="submission" date="2020-08" db="EMBL/GenBank/DDBJ databases">
        <title>Genomic Encyclopedia of Type Strains, Phase IV (KMG-IV): sequencing the most valuable type-strain genomes for metagenomic binning, comparative biology and taxonomic classification.</title>
        <authorList>
            <person name="Goeker M."/>
        </authorList>
    </citation>
    <scope>NUCLEOTIDE SEQUENCE [LARGE SCALE GENOMIC DNA]</scope>
    <source>
        <strain evidence="1 2">DSM 100039</strain>
    </source>
</reference>
<proteinExistence type="predicted"/>
<evidence type="ECO:0000313" key="1">
    <source>
        <dbReference type="EMBL" id="MBB6413315.1"/>
    </source>
</evidence>
<dbReference type="RefSeq" id="WP_246462188.1">
    <property type="nucleotide sequence ID" value="NZ_JACHEF010000007.1"/>
</dbReference>
<evidence type="ECO:0000313" key="2">
    <source>
        <dbReference type="Proteomes" id="UP000556329"/>
    </source>
</evidence>
<gene>
    <name evidence="1" type="ORF">HNQ71_006011</name>
</gene>
<accession>A0A841PXJ9</accession>